<evidence type="ECO:0000313" key="4">
    <source>
        <dbReference type="Proteomes" id="UP000029801"/>
    </source>
</evidence>
<evidence type="ECO:0000259" key="1">
    <source>
        <dbReference type="Pfam" id="PF03235"/>
    </source>
</evidence>
<protein>
    <recommendedName>
        <fullName evidence="5">DUF262 domain-containing protein</fullName>
    </recommendedName>
</protein>
<accession>A0AAW3FJV9</accession>
<proteinExistence type="predicted"/>
<dbReference type="PANTHER" id="PTHR35149:SF1">
    <property type="entry name" value="DUF5655 DOMAIN-CONTAINING PROTEIN"/>
    <property type="match status" value="1"/>
</dbReference>
<dbReference type="Proteomes" id="UP000029801">
    <property type="component" value="Chromosome"/>
</dbReference>
<dbReference type="AlphaFoldDB" id="A0AAW3FJV9"/>
<dbReference type="RefSeq" id="WP_047674434.1">
    <property type="nucleotide sequence ID" value="NZ_CM002918.1"/>
</dbReference>
<evidence type="ECO:0000259" key="2">
    <source>
        <dbReference type="Pfam" id="PF07510"/>
    </source>
</evidence>
<reference evidence="3 4" key="1">
    <citation type="journal article" date="2014" name="Genome Announc.">
        <title>Draft Genome Sequence of Lactobacillus plantarum CMPG5300, a Human Vaginal Isolate.</title>
        <authorList>
            <person name="Malik S."/>
            <person name="Siezen R.J."/>
            <person name="Renckens B."/>
            <person name="Vaneechoutte M."/>
            <person name="Vanderleyden J."/>
            <person name="Lebeer S."/>
        </authorList>
    </citation>
    <scope>NUCLEOTIDE SEQUENCE [LARGE SCALE GENOMIC DNA]</scope>
    <source>
        <strain evidence="3 4">CMPG5300</strain>
    </source>
</reference>
<dbReference type="Pfam" id="PF03235">
    <property type="entry name" value="GmrSD_N"/>
    <property type="match status" value="1"/>
</dbReference>
<dbReference type="PANTHER" id="PTHR35149">
    <property type="entry name" value="SLL5132 PROTEIN"/>
    <property type="match status" value="1"/>
</dbReference>
<name>A0AAW3FJV9_LACPN</name>
<sequence length="569" mass="66138">MVSYKELVHSETKKLSEYLKLESNNTFLIPFSQRSYEWGKPEVTRLFNDLTSLYNGDQKYHMLNFFTLYRDDDENLRIFDGQQRTVTCMLILAVIAQRLYAQKDVEAAKQIHEDYFAKTDALRSDKEDQKKLIFDSGEDNSFFYQATDINFNFRADLEKTKSIKLSNNQKAISNNLLHINHLLDEFIQINDNVDLKKLVTSIIDQTLLVEFDANEEEVALSMFESLNNTGKNIEKYYVLKNDMVKCLGEDSVKQKWGEIDSALTGLNHNDFLTATATLKGGKTTTANVLDHLYLDKEDQSSMKELLNLLSRSASEFLKICNPSQMGLSKENRKDITTYQSYTNHIRLFNMKQHRPIILAMLLTNKPLTEVNQVLEAILALTVKNFFFNEQKANTIEKKFADYANLMYTDHLTTDKLLNNIRNLCVDDEQLKVSIERKRMTKPNTKIAFILREAYNYSYRHNELEVSSSNNDVEHILPVHPNQNSKWLTWFPDEDEREKLTSNIGNLTLWLDKDNRSLKNAEFADKCEKYMGSGLQENRLIAQEKQWTIREIQNRAIRMADKIVAAFSAN</sequence>
<dbReference type="InterPro" id="IPR004919">
    <property type="entry name" value="GmrSD_N"/>
</dbReference>
<comment type="caution">
    <text evidence="3">The sequence shown here is derived from an EMBL/GenBank/DDBJ whole genome shotgun (WGS) entry which is preliminary data.</text>
</comment>
<evidence type="ECO:0000313" key="3">
    <source>
        <dbReference type="EMBL" id="KGH41510.1"/>
    </source>
</evidence>
<gene>
    <name evidence="3" type="ORF">CMPG5300_2928</name>
</gene>
<dbReference type="InterPro" id="IPR011089">
    <property type="entry name" value="GmrSD_C"/>
</dbReference>
<organism evidence="3 4">
    <name type="scientific">Lactiplantibacillus plantarum CMPG5300</name>
    <dbReference type="NCBI Taxonomy" id="1304889"/>
    <lineage>
        <taxon>Bacteria</taxon>
        <taxon>Bacillati</taxon>
        <taxon>Bacillota</taxon>
        <taxon>Bacilli</taxon>
        <taxon>Lactobacillales</taxon>
        <taxon>Lactobacillaceae</taxon>
        <taxon>Lactiplantibacillus</taxon>
    </lineage>
</organism>
<evidence type="ECO:0008006" key="5">
    <source>
        <dbReference type="Google" id="ProtNLM"/>
    </source>
</evidence>
<feature type="domain" description="GmrSD restriction endonucleases N-terminal" evidence="1">
    <location>
        <begin position="19"/>
        <end position="242"/>
    </location>
</feature>
<dbReference type="EMBL" id="AXZV01000019">
    <property type="protein sequence ID" value="KGH41510.1"/>
    <property type="molecule type" value="Genomic_DNA"/>
</dbReference>
<feature type="domain" description="GmrSD restriction endonucleases C-terminal" evidence="2">
    <location>
        <begin position="427"/>
        <end position="560"/>
    </location>
</feature>
<dbReference type="Pfam" id="PF07510">
    <property type="entry name" value="GmrSD_C"/>
    <property type="match status" value="1"/>
</dbReference>